<dbReference type="Proteomes" id="UP000660024">
    <property type="component" value="Unassembled WGS sequence"/>
</dbReference>
<evidence type="ECO:0000313" key="6">
    <source>
        <dbReference type="EMBL" id="MBK0381612.1"/>
    </source>
</evidence>
<protein>
    <submittedName>
        <fullName evidence="6">MFS transporter</fullName>
    </submittedName>
</protein>
<dbReference type="Pfam" id="PF07690">
    <property type="entry name" value="MFS_1"/>
    <property type="match status" value="1"/>
</dbReference>
<keyword evidence="2 5" id="KW-0812">Transmembrane</keyword>
<dbReference type="InterPro" id="IPR036259">
    <property type="entry name" value="MFS_trans_sf"/>
</dbReference>
<proteinExistence type="predicted"/>
<reference evidence="6 7" key="1">
    <citation type="submission" date="2020-12" db="EMBL/GenBank/DDBJ databases">
        <title>Bacterial novel species Pedobacter sp. SD-b isolated from soil.</title>
        <authorList>
            <person name="Jung H.-Y."/>
        </authorList>
    </citation>
    <scope>NUCLEOTIDE SEQUENCE [LARGE SCALE GENOMIC DNA]</scope>
    <source>
        <strain evidence="6 7">SD-b</strain>
    </source>
</reference>
<dbReference type="RefSeq" id="WP_200584330.1">
    <property type="nucleotide sequence ID" value="NZ_JAEHFY010000002.1"/>
</dbReference>
<sequence>MELGELKTKRIFLKVFFFLSGILFASWASRIPTIKLLLSLNDAELGSLLFVLPIGSLVGLPLSGYLISKFNSKELILASSILQASALTGIGFAQNIFILGIFLFLFAFAMRLINIAVNTQSVNLQKFYDKPIIGSFHGIWSLGGIFGAGITSLLLLLKIDISYHFLAITVLVFIGSAISYPRLLGKDRAEKGNKLIFGKPDPFIMRLGLLGFFAAICEGGMFDWSGVYFKEILHTPIFTYGYFTFLVFMASFRFVSDKVIGKIGIANTYILSTCLIVSGILLSITFPYFWVALIGFALTGMGTASIFPMTLGLAGKSSKYSAGMGISIVATYSIVGMLLGPPLIGYLSHLFNLRIAFILFIVAGLMFVPVSKSLFKIRS</sequence>
<feature type="transmembrane region" description="Helical" evidence="5">
    <location>
        <begin position="351"/>
        <end position="370"/>
    </location>
</feature>
<feature type="transmembrane region" description="Helical" evidence="5">
    <location>
        <begin position="203"/>
        <end position="222"/>
    </location>
</feature>
<feature type="transmembrane region" description="Helical" evidence="5">
    <location>
        <begin position="263"/>
        <end position="282"/>
    </location>
</feature>
<evidence type="ECO:0000256" key="5">
    <source>
        <dbReference type="SAM" id="Phobius"/>
    </source>
</evidence>
<comment type="subcellular location">
    <subcellularLocation>
        <location evidence="1">Membrane</location>
        <topology evidence="1">Multi-pass membrane protein</topology>
    </subcellularLocation>
</comment>
<dbReference type="CDD" id="cd17393">
    <property type="entry name" value="MFS_MosC_like"/>
    <property type="match status" value="1"/>
</dbReference>
<feature type="transmembrane region" description="Helical" evidence="5">
    <location>
        <begin position="320"/>
        <end position="339"/>
    </location>
</feature>
<keyword evidence="7" id="KW-1185">Reference proteome</keyword>
<feature type="transmembrane region" description="Helical" evidence="5">
    <location>
        <begin position="163"/>
        <end position="183"/>
    </location>
</feature>
<organism evidence="6 7">
    <name type="scientific">Pedobacter segetis</name>
    <dbReference type="NCBI Taxonomy" id="2793069"/>
    <lineage>
        <taxon>Bacteria</taxon>
        <taxon>Pseudomonadati</taxon>
        <taxon>Bacteroidota</taxon>
        <taxon>Sphingobacteriia</taxon>
        <taxon>Sphingobacteriales</taxon>
        <taxon>Sphingobacteriaceae</taxon>
        <taxon>Pedobacter</taxon>
    </lineage>
</organism>
<gene>
    <name evidence="6" type="ORF">I5M32_01445</name>
</gene>
<keyword evidence="3 5" id="KW-1133">Transmembrane helix</keyword>
<dbReference type="EMBL" id="JAEHFY010000002">
    <property type="protein sequence ID" value="MBK0381612.1"/>
    <property type="molecule type" value="Genomic_DNA"/>
</dbReference>
<accession>A0ABS1BFJ0</accession>
<feature type="transmembrane region" description="Helical" evidence="5">
    <location>
        <begin position="75"/>
        <end position="92"/>
    </location>
</feature>
<feature type="transmembrane region" description="Helical" evidence="5">
    <location>
        <begin position="48"/>
        <end position="68"/>
    </location>
</feature>
<dbReference type="SUPFAM" id="SSF103473">
    <property type="entry name" value="MFS general substrate transporter"/>
    <property type="match status" value="1"/>
</dbReference>
<dbReference type="InterPro" id="IPR051788">
    <property type="entry name" value="MFS_Transporter"/>
</dbReference>
<feature type="transmembrane region" description="Helical" evidence="5">
    <location>
        <begin position="237"/>
        <end position="256"/>
    </location>
</feature>
<evidence type="ECO:0000256" key="3">
    <source>
        <dbReference type="ARBA" id="ARBA00022989"/>
    </source>
</evidence>
<feature type="transmembrane region" description="Helical" evidence="5">
    <location>
        <begin position="138"/>
        <end position="157"/>
    </location>
</feature>
<evidence type="ECO:0000256" key="1">
    <source>
        <dbReference type="ARBA" id="ARBA00004141"/>
    </source>
</evidence>
<feature type="transmembrane region" description="Helical" evidence="5">
    <location>
        <begin position="98"/>
        <end position="117"/>
    </location>
</feature>
<dbReference type="PANTHER" id="PTHR23514:SF13">
    <property type="entry name" value="INNER MEMBRANE PROTEIN YBJJ"/>
    <property type="match status" value="1"/>
</dbReference>
<feature type="transmembrane region" description="Helical" evidence="5">
    <location>
        <begin position="12"/>
        <end position="28"/>
    </location>
</feature>
<name>A0ABS1BFJ0_9SPHI</name>
<feature type="transmembrane region" description="Helical" evidence="5">
    <location>
        <begin position="288"/>
        <end position="308"/>
    </location>
</feature>
<dbReference type="Gene3D" id="1.20.1250.20">
    <property type="entry name" value="MFS general substrate transporter like domains"/>
    <property type="match status" value="2"/>
</dbReference>
<evidence type="ECO:0000256" key="4">
    <source>
        <dbReference type="ARBA" id="ARBA00023136"/>
    </source>
</evidence>
<comment type="caution">
    <text evidence="6">The sequence shown here is derived from an EMBL/GenBank/DDBJ whole genome shotgun (WGS) entry which is preliminary data.</text>
</comment>
<keyword evidence="4 5" id="KW-0472">Membrane</keyword>
<evidence type="ECO:0000313" key="7">
    <source>
        <dbReference type="Proteomes" id="UP000660024"/>
    </source>
</evidence>
<evidence type="ECO:0000256" key="2">
    <source>
        <dbReference type="ARBA" id="ARBA00022692"/>
    </source>
</evidence>
<dbReference type="PANTHER" id="PTHR23514">
    <property type="entry name" value="BYPASS OF STOP CODON PROTEIN 6"/>
    <property type="match status" value="1"/>
</dbReference>
<dbReference type="InterPro" id="IPR011701">
    <property type="entry name" value="MFS"/>
</dbReference>